<dbReference type="Pfam" id="PF13812">
    <property type="entry name" value="PPR_3"/>
    <property type="match status" value="2"/>
</dbReference>
<gene>
    <name evidence="3" type="ORF">BS47DRAFT_1295810</name>
</gene>
<evidence type="ECO:0000313" key="4">
    <source>
        <dbReference type="Proteomes" id="UP000886523"/>
    </source>
</evidence>
<dbReference type="Proteomes" id="UP000886523">
    <property type="component" value="Unassembled WGS sequence"/>
</dbReference>
<evidence type="ECO:0008006" key="5">
    <source>
        <dbReference type="Google" id="ProtNLM"/>
    </source>
</evidence>
<reference evidence="3" key="1">
    <citation type="journal article" date="2020" name="Nat. Commun.">
        <title>Large-scale genome sequencing of mycorrhizal fungi provides insights into the early evolution of symbiotic traits.</title>
        <authorList>
            <person name="Miyauchi S."/>
            <person name="Kiss E."/>
            <person name="Kuo A."/>
            <person name="Drula E."/>
            <person name="Kohler A."/>
            <person name="Sanchez-Garcia M."/>
            <person name="Morin E."/>
            <person name="Andreopoulos B."/>
            <person name="Barry K.W."/>
            <person name="Bonito G."/>
            <person name="Buee M."/>
            <person name="Carver A."/>
            <person name="Chen C."/>
            <person name="Cichocki N."/>
            <person name="Clum A."/>
            <person name="Culley D."/>
            <person name="Crous P.W."/>
            <person name="Fauchery L."/>
            <person name="Girlanda M."/>
            <person name="Hayes R.D."/>
            <person name="Keri Z."/>
            <person name="LaButti K."/>
            <person name="Lipzen A."/>
            <person name="Lombard V."/>
            <person name="Magnuson J."/>
            <person name="Maillard F."/>
            <person name="Murat C."/>
            <person name="Nolan M."/>
            <person name="Ohm R.A."/>
            <person name="Pangilinan J."/>
            <person name="Pereira M.F."/>
            <person name="Perotto S."/>
            <person name="Peter M."/>
            <person name="Pfister S."/>
            <person name="Riley R."/>
            <person name="Sitrit Y."/>
            <person name="Stielow J.B."/>
            <person name="Szollosi G."/>
            <person name="Zifcakova L."/>
            <person name="Stursova M."/>
            <person name="Spatafora J.W."/>
            <person name="Tedersoo L."/>
            <person name="Vaario L.M."/>
            <person name="Yamada A."/>
            <person name="Yan M."/>
            <person name="Wang P."/>
            <person name="Xu J."/>
            <person name="Bruns T."/>
            <person name="Baldrian P."/>
            <person name="Vilgalys R."/>
            <person name="Dunand C."/>
            <person name="Henrissat B."/>
            <person name="Grigoriev I.V."/>
            <person name="Hibbett D."/>
            <person name="Nagy L.G."/>
            <person name="Martin F.M."/>
        </authorList>
    </citation>
    <scope>NUCLEOTIDE SEQUENCE</scope>
    <source>
        <strain evidence="3">UP504</strain>
    </source>
</reference>
<evidence type="ECO:0000256" key="1">
    <source>
        <dbReference type="ARBA" id="ARBA00022737"/>
    </source>
</evidence>
<evidence type="ECO:0000313" key="3">
    <source>
        <dbReference type="EMBL" id="KAF9513760.1"/>
    </source>
</evidence>
<keyword evidence="4" id="KW-1185">Reference proteome</keyword>
<keyword evidence="1" id="KW-0677">Repeat</keyword>
<dbReference type="Pfam" id="PF01535">
    <property type="entry name" value="PPR"/>
    <property type="match status" value="1"/>
</dbReference>
<feature type="repeat" description="PPR" evidence="2">
    <location>
        <begin position="134"/>
        <end position="168"/>
    </location>
</feature>
<feature type="repeat" description="PPR" evidence="2">
    <location>
        <begin position="169"/>
        <end position="203"/>
    </location>
</feature>
<feature type="repeat" description="PPR" evidence="2">
    <location>
        <begin position="244"/>
        <end position="278"/>
    </location>
</feature>
<dbReference type="AlphaFoldDB" id="A0A9P6DXD0"/>
<dbReference type="NCBIfam" id="TIGR00756">
    <property type="entry name" value="PPR"/>
    <property type="match status" value="2"/>
</dbReference>
<dbReference type="PANTHER" id="PTHR47933:SF11">
    <property type="entry name" value="PENTATRICOPEPTIDE REPEAT-CONTAINING PROTEIN 2"/>
    <property type="match status" value="1"/>
</dbReference>
<dbReference type="EMBL" id="MU128968">
    <property type="protein sequence ID" value="KAF9513760.1"/>
    <property type="molecule type" value="Genomic_DNA"/>
</dbReference>
<dbReference type="Gene3D" id="1.25.40.10">
    <property type="entry name" value="Tetratricopeptide repeat domain"/>
    <property type="match status" value="3"/>
</dbReference>
<accession>A0A9P6DXD0</accession>
<organism evidence="3 4">
    <name type="scientific">Hydnum rufescens UP504</name>
    <dbReference type="NCBI Taxonomy" id="1448309"/>
    <lineage>
        <taxon>Eukaryota</taxon>
        <taxon>Fungi</taxon>
        <taxon>Dikarya</taxon>
        <taxon>Basidiomycota</taxon>
        <taxon>Agaricomycotina</taxon>
        <taxon>Agaricomycetes</taxon>
        <taxon>Cantharellales</taxon>
        <taxon>Hydnaceae</taxon>
        <taxon>Hydnum</taxon>
    </lineage>
</organism>
<dbReference type="OrthoDB" id="185373at2759"/>
<feature type="repeat" description="PPR" evidence="2">
    <location>
        <begin position="314"/>
        <end position="351"/>
    </location>
</feature>
<dbReference type="InterPro" id="IPR011990">
    <property type="entry name" value="TPR-like_helical_dom_sf"/>
</dbReference>
<dbReference type="Pfam" id="PF13041">
    <property type="entry name" value="PPR_2"/>
    <property type="match status" value="2"/>
</dbReference>
<dbReference type="PROSITE" id="PS51375">
    <property type="entry name" value="PPR"/>
    <property type="match status" value="6"/>
</dbReference>
<proteinExistence type="predicted"/>
<dbReference type="InterPro" id="IPR002885">
    <property type="entry name" value="PPR_rpt"/>
</dbReference>
<feature type="repeat" description="PPR" evidence="2">
    <location>
        <begin position="279"/>
        <end position="313"/>
    </location>
</feature>
<name>A0A9P6DXD0_9AGAM</name>
<feature type="repeat" description="PPR" evidence="2">
    <location>
        <begin position="393"/>
        <end position="430"/>
    </location>
</feature>
<protein>
    <recommendedName>
        <fullName evidence="5">Pentatricopeptide repeat-containing protein</fullName>
    </recommendedName>
</protein>
<sequence>MVPILWSKTETLAEKILGGDDEARGRFYQFLDDVKIVRLVARPFVVLRYFTQLFENGDHTVAIKACGDLIRAVASSSPWIAPTDTEGWNSDGRYLAAVTEPLWSVILSGLMRANRKDLARSVWKLMDDLGVKRGTIVWNALLDGYGKAGQYEELKAVWDGMNQHHVPKDIFSYTSMISSLFQLRKSSEATLLFEEMRRALLHASTSGSLTVAYNAVIHGLLICAQPKIAQSVLEDMKIHGPKPDITTYNTFLRHYSRKRETAAFTAILRDIPTSGLQPDVVTFTMMLQLFIRSGKHQGVDRLNQAMSSMGVSPNVVSYSAIIDSVIRKGGESNMEAGLALLRQMEDRGLAPNEVTFTAILAALRRDVSLTPAFVEHKREEIMNRMRQTGIHFNRVTFNVLIKACLERPGREGLTSAVDKYREMIGAGVNPTDDTFYMLLLGAWTRRQLDIGYDLVEEMERIGFVPQNAVAELVDSIRKDGMSTSFTF</sequence>
<dbReference type="InterPro" id="IPR051240">
    <property type="entry name" value="Mito_RNA-Proc/Resp"/>
</dbReference>
<dbReference type="GO" id="GO:0003729">
    <property type="term" value="F:mRNA binding"/>
    <property type="evidence" value="ECO:0007669"/>
    <property type="project" value="TreeGrafter"/>
</dbReference>
<dbReference type="PANTHER" id="PTHR47933">
    <property type="entry name" value="PENTATRICOPEPTIDE REPEAT-CONTAINING PROTEIN 1, MITOCHONDRIAL"/>
    <property type="match status" value="1"/>
</dbReference>
<evidence type="ECO:0000256" key="2">
    <source>
        <dbReference type="PROSITE-ProRule" id="PRU00708"/>
    </source>
</evidence>
<comment type="caution">
    <text evidence="3">The sequence shown here is derived from an EMBL/GenBank/DDBJ whole genome shotgun (WGS) entry which is preliminary data.</text>
</comment>